<evidence type="ECO:0000313" key="16">
    <source>
        <dbReference type="EMBL" id="CAG9334222.1"/>
    </source>
</evidence>
<dbReference type="InterPro" id="IPR015655">
    <property type="entry name" value="PP2C"/>
</dbReference>
<keyword evidence="7 14" id="KW-0378">Hydrolase</keyword>
<dbReference type="EC" id="3.1.3.16" evidence="5"/>
<dbReference type="Pfam" id="PF00481">
    <property type="entry name" value="PP2C"/>
    <property type="match status" value="1"/>
</dbReference>
<dbReference type="AlphaFoldDB" id="A0AAU9K7N8"/>
<dbReference type="GO" id="GO:0004722">
    <property type="term" value="F:protein serine/threonine phosphatase activity"/>
    <property type="evidence" value="ECO:0007669"/>
    <property type="project" value="UniProtKB-EC"/>
</dbReference>
<accession>A0AAU9K7N8</accession>
<dbReference type="InterPro" id="IPR000222">
    <property type="entry name" value="PP2C_BS"/>
</dbReference>
<gene>
    <name evidence="16" type="ORF">BSTOLATCC_MIC60842</name>
</gene>
<evidence type="ECO:0000256" key="4">
    <source>
        <dbReference type="ARBA" id="ARBA00006702"/>
    </source>
</evidence>
<dbReference type="PANTHER" id="PTHR13832:SF803">
    <property type="entry name" value="PROTEIN PHOSPHATASE 1G"/>
    <property type="match status" value="1"/>
</dbReference>
<reference evidence="16" key="1">
    <citation type="submission" date="2021-09" db="EMBL/GenBank/DDBJ databases">
        <authorList>
            <consortium name="AG Swart"/>
            <person name="Singh M."/>
            <person name="Singh A."/>
            <person name="Seah K."/>
            <person name="Emmerich C."/>
        </authorList>
    </citation>
    <scope>NUCLEOTIDE SEQUENCE</scope>
    <source>
        <strain evidence="16">ATCC30299</strain>
    </source>
</reference>
<evidence type="ECO:0000256" key="12">
    <source>
        <dbReference type="ARBA" id="ARBA00047761"/>
    </source>
</evidence>
<comment type="subcellular location">
    <subcellularLocation>
        <location evidence="3">Membrane</location>
        <topology evidence="3">Peripheral membrane protein</topology>
    </subcellularLocation>
</comment>
<evidence type="ECO:0000259" key="15">
    <source>
        <dbReference type="PROSITE" id="PS51746"/>
    </source>
</evidence>
<dbReference type="PROSITE" id="PS51746">
    <property type="entry name" value="PPM_2"/>
    <property type="match status" value="1"/>
</dbReference>
<dbReference type="GO" id="GO:0016020">
    <property type="term" value="C:membrane"/>
    <property type="evidence" value="ECO:0007669"/>
    <property type="project" value="UniProtKB-SubCell"/>
</dbReference>
<comment type="cofactor">
    <cofactor evidence="2">
        <name>Mg(2+)</name>
        <dbReference type="ChEBI" id="CHEBI:18420"/>
    </cofactor>
</comment>
<keyword evidence="8" id="KW-0460">Magnesium</keyword>
<dbReference type="EMBL" id="CAJZBQ010000058">
    <property type="protein sequence ID" value="CAG9334222.1"/>
    <property type="molecule type" value="Genomic_DNA"/>
</dbReference>
<keyword evidence="10" id="KW-0472">Membrane</keyword>
<evidence type="ECO:0000256" key="3">
    <source>
        <dbReference type="ARBA" id="ARBA00004170"/>
    </source>
</evidence>
<name>A0AAU9K7N8_9CILI</name>
<evidence type="ECO:0000313" key="17">
    <source>
        <dbReference type="Proteomes" id="UP001162131"/>
    </source>
</evidence>
<comment type="similarity">
    <text evidence="4 14">Belongs to the PP2C family.</text>
</comment>
<comment type="catalytic activity">
    <reaction evidence="12">
        <text>O-phospho-L-seryl-[protein] + H2O = L-seryl-[protein] + phosphate</text>
        <dbReference type="Rhea" id="RHEA:20629"/>
        <dbReference type="Rhea" id="RHEA-COMP:9863"/>
        <dbReference type="Rhea" id="RHEA-COMP:11604"/>
        <dbReference type="ChEBI" id="CHEBI:15377"/>
        <dbReference type="ChEBI" id="CHEBI:29999"/>
        <dbReference type="ChEBI" id="CHEBI:43474"/>
        <dbReference type="ChEBI" id="CHEBI:83421"/>
        <dbReference type="EC" id="3.1.3.16"/>
    </reaction>
</comment>
<dbReference type="PANTHER" id="PTHR13832">
    <property type="entry name" value="PROTEIN PHOSPHATASE 2C"/>
    <property type="match status" value="1"/>
</dbReference>
<dbReference type="Gene3D" id="3.60.40.10">
    <property type="entry name" value="PPM-type phosphatase domain"/>
    <property type="match status" value="1"/>
</dbReference>
<comment type="caution">
    <text evidence="16">The sequence shown here is derived from an EMBL/GenBank/DDBJ whole genome shotgun (WGS) entry which is preliminary data.</text>
</comment>
<protein>
    <recommendedName>
        <fullName evidence="5">protein-serine/threonine phosphatase</fullName>
        <ecNumber evidence="5">3.1.3.16</ecNumber>
    </recommendedName>
</protein>
<evidence type="ECO:0000256" key="6">
    <source>
        <dbReference type="ARBA" id="ARBA00022723"/>
    </source>
</evidence>
<comment type="cofactor">
    <cofactor evidence="1">
        <name>Mn(2+)</name>
        <dbReference type="ChEBI" id="CHEBI:29035"/>
    </cofactor>
</comment>
<evidence type="ECO:0000256" key="13">
    <source>
        <dbReference type="ARBA" id="ARBA00048336"/>
    </source>
</evidence>
<evidence type="ECO:0000256" key="9">
    <source>
        <dbReference type="ARBA" id="ARBA00022912"/>
    </source>
</evidence>
<sequence>MQLFELKRRSKSYSNLPIINKKAKSSPVTPLAMDFFRKNTFNFNIESEKPINFPELGSSKASSYKSSNSMRTFNFTERPIPKLLPSTVSTGSFGEVRGYAANTHQGLVRTYNEDKALIILRIQHKDINEKYQHWPDCSFFGLYDGHGGHLCSNFLKENLHHFILDNHHFPLSPKKAIIHGFEKAEAKFTELAKLKGDNSGSCPLVVLIVGKKCYIANVGDSRAILSTQKGNETYNLSRDHRPADEAEHNRIRAAGGQVYISSKLNVKDHKAYRIFPGGLNVSRTIGDLNAKIEEHGGIPNVISSQPEIRTLKIKNDHDFIMMGCDGIFDVLSTKEVIETIWKSSVEEENMVSNACRKGVEAVISESMRKRSSDNLTAIIIALGGFEVFCRNLFTSRVLQE</sequence>
<evidence type="ECO:0000256" key="11">
    <source>
        <dbReference type="ARBA" id="ARBA00023211"/>
    </source>
</evidence>
<evidence type="ECO:0000256" key="10">
    <source>
        <dbReference type="ARBA" id="ARBA00023136"/>
    </source>
</evidence>
<proteinExistence type="inferred from homology"/>
<dbReference type="InterPro" id="IPR001932">
    <property type="entry name" value="PPM-type_phosphatase-like_dom"/>
</dbReference>
<keyword evidence="11" id="KW-0464">Manganese</keyword>
<evidence type="ECO:0000256" key="8">
    <source>
        <dbReference type="ARBA" id="ARBA00022842"/>
    </source>
</evidence>
<evidence type="ECO:0000256" key="1">
    <source>
        <dbReference type="ARBA" id="ARBA00001936"/>
    </source>
</evidence>
<comment type="catalytic activity">
    <reaction evidence="13">
        <text>O-phospho-L-threonyl-[protein] + H2O = L-threonyl-[protein] + phosphate</text>
        <dbReference type="Rhea" id="RHEA:47004"/>
        <dbReference type="Rhea" id="RHEA-COMP:11060"/>
        <dbReference type="Rhea" id="RHEA-COMP:11605"/>
        <dbReference type="ChEBI" id="CHEBI:15377"/>
        <dbReference type="ChEBI" id="CHEBI:30013"/>
        <dbReference type="ChEBI" id="CHEBI:43474"/>
        <dbReference type="ChEBI" id="CHEBI:61977"/>
        <dbReference type="EC" id="3.1.3.16"/>
    </reaction>
</comment>
<evidence type="ECO:0000256" key="7">
    <source>
        <dbReference type="ARBA" id="ARBA00022801"/>
    </source>
</evidence>
<dbReference type="Proteomes" id="UP001162131">
    <property type="component" value="Unassembled WGS sequence"/>
</dbReference>
<dbReference type="CDD" id="cd00143">
    <property type="entry name" value="PP2Cc"/>
    <property type="match status" value="1"/>
</dbReference>
<keyword evidence="6" id="KW-0479">Metal-binding</keyword>
<dbReference type="SUPFAM" id="SSF81606">
    <property type="entry name" value="PP2C-like"/>
    <property type="match status" value="1"/>
</dbReference>
<evidence type="ECO:0000256" key="5">
    <source>
        <dbReference type="ARBA" id="ARBA00013081"/>
    </source>
</evidence>
<dbReference type="SMART" id="SM00332">
    <property type="entry name" value="PP2Cc"/>
    <property type="match status" value="1"/>
</dbReference>
<evidence type="ECO:0000256" key="14">
    <source>
        <dbReference type="RuleBase" id="RU003465"/>
    </source>
</evidence>
<evidence type="ECO:0000256" key="2">
    <source>
        <dbReference type="ARBA" id="ARBA00001946"/>
    </source>
</evidence>
<organism evidence="16 17">
    <name type="scientific">Blepharisma stoltei</name>
    <dbReference type="NCBI Taxonomy" id="1481888"/>
    <lineage>
        <taxon>Eukaryota</taxon>
        <taxon>Sar</taxon>
        <taxon>Alveolata</taxon>
        <taxon>Ciliophora</taxon>
        <taxon>Postciliodesmatophora</taxon>
        <taxon>Heterotrichea</taxon>
        <taxon>Heterotrichida</taxon>
        <taxon>Blepharismidae</taxon>
        <taxon>Blepharisma</taxon>
    </lineage>
</organism>
<dbReference type="InterPro" id="IPR036457">
    <property type="entry name" value="PPM-type-like_dom_sf"/>
</dbReference>
<dbReference type="GO" id="GO:0046872">
    <property type="term" value="F:metal ion binding"/>
    <property type="evidence" value="ECO:0007669"/>
    <property type="project" value="UniProtKB-KW"/>
</dbReference>
<keyword evidence="17" id="KW-1185">Reference proteome</keyword>
<keyword evidence="9 14" id="KW-0904">Protein phosphatase</keyword>
<dbReference type="PROSITE" id="PS01032">
    <property type="entry name" value="PPM_1"/>
    <property type="match status" value="1"/>
</dbReference>
<feature type="domain" description="PPM-type phosphatase" evidence="15">
    <location>
        <begin position="98"/>
        <end position="382"/>
    </location>
</feature>